<organism evidence="2 3">
    <name type="scientific">Rossellomorea aquimaris</name>
    <dbReference type="NCBI Taxonomy" id="189382"/>
    <lineage>
        <taxon>Bacteria</taxon>
        <taxon>Bacillati</taxon>
        <taxon>Bacillota</taxon>
        <taxon>Bacilli</taxon>
        <taxon>Bacillales</taxon>
        <taxon>Bacillaceae</taxon>
        <taxon>Rossellomorea</taxon>
    </lineage>
</organism>
<keyword evidence="1" id="KW-0472">Membrane</keyword>
<protein>
    <submittedName>
        <fullName evidence="2">ABC-2 type transport system permease protein</fullName>
    </submittedName>
</protein>
<sequence>MKTCWILFRKEMLELTRNYKLIWMPIVFILFGLTEPLTAFYLPDILQSVGDLPEGTVISIPTPSSEEVLLSTISQFNTFGVLIIVLGFMGMIAGERKSGNAVMVLVKPVSYASYIYSKWMAAFVLVWVSYGLGMLSGWYYIHVLFSGIDFTSFVQGFFVYGLWLTFILTMVLFFSSLVKTSGLAAFFTIGIAILLTFVSGFMTRTLKWSPSQLTNYVNEVILHNTWPDHLTGTIILTTILCLAILLISPPLYKKKDLI</sequence>
<dbReference type="GO" id="GO:0140359">
    <property type="term" value="F:ABC-type transporter activity"/>
    <property type="evidence" value="ECO:0007669"/>
    <property type="project" value="InterPro"/>
</dbReference>
<proteinExistence type="predicted"/>
<evidence type="ECO:0000256" key="1">
    <source>
        <dbReference type="SAM" id="Phobius"/>
    </source>
</evidence>
<evidence type="ECO:0000313" key="2">
    <source>
        <dbReference type="EMBL" id="RBO99648.1"/>
    </source>
</evidence>
<evidence type="ECO:0000313" key="3">
    <source>
        <dbReference type="Proteomes" id="UP000252118"/>
    </source>
</evidence>
<gene>
    <name evidence="2" type="ORF">DET59_1303</name>
</gene>
<keyword evidence="1" id="KW-1133">Transmembrane helix</keyword>
<dbReference type="AlphaFoldDB" id="A0A366EE13"/>
<keyword evidence="1" id="KW-0812">Transmembrane</keyword>
<dbReference type="GO" id="GO:0005886">
    <property type="term" value="C:plasma membrane"/>
    <property type="evidence" value="ECO:0007669"/>
    <property type="project" value="UniProtKB-SubCell"/>
</dbReference>
<dbReference type="Proteomes" id="UP000252118">
    <property type="component" value="Unassembled WGS sequence"/>
</dbReference>
<feature type="transmembrane region" description="Helical" evidence="1">
    <location>
        <begin position="115"/>
        <end position="141"/>
    </location>
</feature>
<dbReference type="Pfam" id="PF12679">
    <property type="entry name" value="ABC2_membrane_2"/>
    <property type="match status" value="1"/>
</dbReference>
<dbReference type="RefSeq" id="WP_113971387.1">
    <property type="nucleotide sequence ID" value="NZ_QNRJ01000030.1"/>
</dbReference>
<feature type="transmembrane region" description="Helical" evidence="1">
    <location>
        <begin position="73"/>
        <end position="94"/>
    </location>
</feature>
<feature type="transmembrane region" description="Helical" evidence="1">
    <location>
        <begin position="153"/>
        <end position="175"/>
    </location>
</feature>
<comment type="caution">
    <text evidence="2">The sequence shown here is derived from an EMBL/GenBank/DDBJ whole genome shotgun (WGS) entry which is preliminary data.</text>
</comment>
<reference evidence="2 3" key="1">
    <citation type="submission" date="2018-06" db="EMBL/GenBank/DDBJ databases">
        <title>Freshwater and sediment microbial communities from various areas in North America, analyzing microbe dynamics in response to fracking.</title>
        <authorList>
            <person name="Lamendella R."/>
        </authorList>
    </citation>
    <scope>NUCLEOTIDE SEQUENCE [LARGE SCALE GENOMIC DNA]</scope>
    <source>
        <strain evidence="2 3">97B</strain>
    </source>
</reference>
<dbReference type="EMBL" id="QNRJ01000030">
    <property type="protein sequence ID" value="RBO99648.1"/>
    <property type="molecule type" value="Genomic_DNA"/>
</dbReference>
<feature type="transmembrane region" description="Helical" evidence="1">
    <location>
        <begin position="182"/>
        <end position="202"/>
    </location>
</feature>
<name>A0A366EE13_9BACI</name>
<dbReference type="OrthoDB" id="4187110at2"/>
<feature type="transmembrane region" description="Helical" evidence="1">
    <location>
        <begin position="21"/>
        <end position="42"/>
    </location>
</feature>
<dbReference type="PANTHER" id="PTHR43471">
    <property type="entry name" value="ABC TRANSPORTER PERMEASE"/>
    <property type="match status" value="1"/>
</dbReference>
<accession>A0A366EE13</accession>
<feature type="transmembrane region" description="Helical" evidence="1">
    <location>
        <begin position="230"/>
        <end position="252"/>
    </location>
</feature>